<feature type="chain" id="PRO_5038882756" evidence="1">
    <location>
        <begin position="23"/>
        <end position="418"/>
    </location>
</feature>
<protein>
    <submittedName>
        <fullName evidence="2">Uncharacterized protein</fullName>
    </submittedName>
</protein>
<accession>A0A413RJN8</accession>
<reference evidence="2 3" key="1">
    <citation type="submission" date="2018-08" db="EMBL/GenBank/DDBJ databases">
        <title>Cellulomonas rhizosphaerae sp. nov., a novel actinomycete isolated from soil.</title>
        <authorList>
            <person name="Tian Y."/>
        </authorList>
    </citation>
    <scope>NUCLEOTIDE SEQUENCE [LARGE SCALE GENOMIC DNA]</scope>
    <source>
        <strain evidence="2 3">NEAU-TCZ24</strain>
    </source>
</reference>
<dbReference type="EMBL" id="QWKP01000209">
    <property type="protein sequence ID" value="RHA38893.1"/>
    <property type="molecule type" value="Genomic_DNA"/>
</dbReference>
<gene>
    <name evidence="2" type="ORF">D1825_12805</name>
</gene>
<dbReference type="AlphaFoldDB" id="A0A413RJN8"/>
<dbReference type="GO" id="GO:0047355">
    <property type="term" value="F:CDP-glycerol glycerophosphotransferase activity"/>
    <property type="evidence" value="ECO:0007669"/>
    <property type="project" value="InterPro"/>
</dbReference>
<comment type="caution">
    <text evidence="2">The sequence shown here is derived from an EMBL/GenBank/DDBJ whole genome shotgun (WGS) entry which is preliminary data.</text>
</comment>
<name>A0A413RJN8_9CELL</name>
<evidence type="ECO:0000313" key="3">
    <source>
        <dbReference type="Proteomes" id="UP000283374"/>
    </source>
</evidence>
<dbReference type="GO" id="GO:0016020">
    <property type="term" value="C:membrane"/>
    <property type="evidence" value="ECO:0007669"/>
    <property type="project" value="InterPro"/>
</dbReference>
<dbReference type="OrthoDB" id="8549922at2"/>
<evidence type="ECO:0000313" key="2">
    <source>
        <dbReference type="EMBL" id="RHA38893.1"/>
    </source>
</evidence>
<evidence type="ECO:0000256" key="1">
    <source>
        <dbReference type="SAM" id="SignalP"/>
    </source>
</evidence>
<dbReference type="Proteomes" id="UP000283374">
    <property type="component" value="Unassembled WGS sequence"/>
</dbReference>
<feature type="signal peptide" evidence="1">
    <location>
        <begin position="1"/>
        <end position="22"/>
    </location>
</feature>
<dbReference type="Pfam" id="PF04464">
    <property type="entry name" value="Glyphos_transf"/>
    <property type="match status" value="1"/>
</dbReference>
<keyword evidence="1" id="KW-0732">Signal</keyword>
<dbReference type="RefSeq" id="WP_118767802.1">
    <property type="nucleotide sequence ID" value="NZ_QWKP01000209.1"/>
</dbReference>
<keyword evidence="3" id="KW-1185">Reference proteome</keyword>
<sequence>MSTRRRALHLRWLAARRAVATAAWRVLMRIVPTAPVALVAGLPDTEENSLVTAVRVAQRSRGSVVLVAGDPARGRAALDRVATALGAEPAATRVRVVAKRAPRTAWLFVRAELVLYTHGLFDSPRPVGRRLHVNLWHGTGPKWSGNANVSQRIGAQVLSTASPIWGSATARALSMRDATLVPGNARQDLLGTGPRDVAGLLGLDPGRPLVLWMPTFRRAERAGSVGLSEGADLADDELAGDLPSLAAAAGVQLVVKPHRSDSARYEALGLAVLDDATIAAAGVTLTQVMGAAHGMLSDYSSAWVDFFATGAPIALYCPDLDAYVRDRGLNDPPLGQVAAGLMLRTGGDAQAFFASVAEGAQYAPAARDALLHALAMDIGPGRADRMLDGVRDAALARLGTDVHLEPSADAQDRQATSS</sequence>
<organism evidence="2 3">
    <name type="scientific">Cellulomonas rhizosphaerae</name>
    <dbReference type="NCBI Taxonomy" id="2293719"/>
    <lineage>
        <taxon>Bacteria</taxon>
        <taxon>Bacillati</taxon>
        <taxon>Actinomycetota</taxon>
        <taxon>Actinomycetes</taxon>
        <taxon>Micrococcales</taxon>
        <taxon>Cellulomonadaceae</taxon>
        <taxon>Cellulomonas</taxon>
    </lineage>
</organism>
<dbReference type="Gene3D" id="3.40.50.12580">
    <property type="match status" value="1"/>
</dbReference>
<dbReference type="InterPro" id="IPR007554">
    <property type="entry name" value="Glycerophosphate_synth"/>
</dbReference>
<proteinExistence type="predicted"/>
<dbReference type="InterPro" id="IPR043148">
    <property type="entry name" value="TagF_C"/>
</dbReference>